<dbReference type="EMBL" id="QGTS01000006">
    <property type="protein sequence ID" value="PWW08924.1"/>
    <property type="molecule type" value="Genomic_DNA"/>
</dbReference>
<dbReference type="FunFam" id="2.40.10.10:FF:000001">
    <property type="entry name" value="Periplasmic serine protease DegS"/>
    <property type="match status" value="1"/>
</dbReference>
<keyword evidence="7" id="KW-0677">Repeat</keyword>
<evidence type="ECO:0000256" key="15">
    <source>
        <dbReference type="SAM" id="SignalP"/>
    </source>
</evidence>
<dbReference type="NCBIfam" id="NF008189">
    <property type="entry name" value="PRK10942.1"/>
    <property type="match status" value="1"/>
</dbReference>
<sequence>MKKTTLALSALALSLGLALNPVAALAAETSSASTSQEMPSLAPMLEKIMPSVVSINVEGSTTVNTPRMSRNFQQFFGDNSPFCQDGSPFQNSPFCQGGGSGDGGGNDGSQQQKFMALGSGVIIDADKGYVVTNNHVVENATSIKVQLSDGRRFDAKVVGKDPRSDIALIQLKDPKNLTAIKIADSDNLRVGDYTVAIGNPYGLGETVTSGIVSALGRSGLNVENYENFIQTDAAINRGNSGGALVNLKGELIGINTAILAPDGGNIGIGFAIPSNMVKNLTAQMIQYGQVRRGELGIMGTELNSELAKAMKVDAQRGAFVSQVLPNSSAAKAGIKAGDVIVSMNDKPINSFAALRAEIGSMPVGSKMKLGLLREGKRIDVNVELQQSSQNQVDSSSIFSGIEGAEMSNRAGKDKGVVVNSVKAGSQAARIGLKKGDIIVGANQQPVNNIAELRKILDSKPSVLALNIQRGDSSIYLLLQ</sequence>
<keyword evidence="8" id="KW-0378">Hydrolase</keyword>
<evidence type="ECO:0000259" key="16">
    <source>
        <dbReference type="PROSITE" id="PS50106"/>
    </source>
</evidence>
<feature type="domain" description="PDZ" evidence="16">
    <location>
        <begin position="284"/>
        <end position="375"/>
    </location>
</feature>
<feature type="signal peptide" evidence="15">
    <location>
        <begin position="1"/>
        <end position="26"/>
    </location>
</feature>
<feature type="region of interest" description="Disordered" evidence="14">
    <location>
        <begin position="87"/>
        <end position="110"/>
    </location>
</feature>
<dbReference type="GO" id="GO:0051603">
    <property type="term" value="P:proteolysis involved in protein catabolic process"/>
    <property type="evidence" value="ECO:0007669"/>
    <property type="project" value="UniProtKB-ARBA"/>
</dbReference>
<dbReference type="SUPFAM" id="SSF50156">
    <property type="entry name" value="PDZ domain-like"/>
    <property type="match status" value="2"/>
</dbReference>
<dbReference type="Pfam" id="PF13180">
    <property type="entry name" value="PDZ_2"/>
    <property type="match status" value="1"/>
</dbReference>
<keyword evidence="18" id="KW-1185">Reference proteome</keyword>
<evidence type="ECO:0000256" key="12">
    <source>
        <dbReference type="PIRSR" id="PIRSR611782-1"/>
    </source>
</evidence>
<feature type="active site" description="Charge relay system" evidence="12">
    <location>
        <position position="165"/>
    </location>
</feature>
<dbReference type="OrthoDB" id="9758917at2"/>
<evidence type="ECO:0000256" key="3">
    <source>
        <dbReference type="ARBA" id="ARBA00010541"/>
    </source>
</evidence>
<organism evidence="17 18">
    <name type="scientific">Mangrovibacter plantisponsor</name>
    <dbReference type="NCBI Taxonomy" id="451513"/>
    <lineage>
        <taxon>Bacteria</taxon>
        <taxon>Pseudomonadati</taxon>
        <taxon>Pseudomonadota</taxon>
        <taxon>Gammaproteobacteria</taxon>
        <taxon>Enterobacterales</taxon>
        <taxon>Enterobacteriaceae</taxon>
        <taxon>Mangrovibacter</taxon>
    </lineage>
</organism>
<dbReference type="Gene3D" id="2.30.42.10">
    <property type="match status" value="2"/>
</dbReference>
<dbReference type="PRINTS" id="PR00834">
    <property type="entry name" value="PROTEASES2C"/>
</dbReference>
<evidence type="ECO:0000313" key="17">
    <source>
        <dbReference type="EMBL" id="PWW08924.1"/>
    </source>
</evidence>
<evidence type="ECO:0000256" key="10">
    <source>
        <dbReference type="ARBA" id="ARBA00023016"/>
    </source>
</evidence>
<dbReference type="FunFam" id="2.30.42.10:FF:000037">
    <property type="entry name" value="Periplasmic serine endoprotease DegP-like"/>
    <property type="match status" value="1"/>
</dbReference>
<dbReference type="InterPro" id="IPR036034">
    <property type="entry name" value="PDZ_sf"/>
</dbReference>
<comment type="similarity">
    <text evidence="3">Belongs to the peptidase S1C family.</text>
</comment>
<dbReference type="PROSITE" id="PS50106">
    <property type="entry name" value="PDZ"/>
    <property type="match status" value="2"/>
</dbReference>
<evidence type="ECO:0000256" key="6">
    <source>
        <dbReference type="ARBA" id="ARBA00022729"/>
    </source>
</evidence>
<reference evidence="17 18" key="1">
    <citation type="submission" date="2018-05" db="EMBL/GenBank/DDBJ databases">
        <title>Genomic Encyclopedia of Type Strains, Phase IV (KMG-IV): sequencing the most valuable type-strain genomes for metagenomic binning, comparative biology and taxonomic classification.</title>
        <authorList>
            <person name="Goeker M."/>
        </authorList>
    </citation>
    <scope>NUCLEOTIDE SEQUENCE [LARGE SCALE GENOMIC DNA]</scope>
    <source>
        <strain evidence="17 18">DSM 19579</strain>
    </source>
</reference>
<dbReference type="Pfam" id="PF00595">
    <property type="entry name" value="PDZ"/>
    <property type="match status" value="1"/>
</dbReference>
<dbReference type="InterPro" id="IPR011782">
    <property type="entry name" value="Pept_S1C_Do"/>
</dbReference>
<dbReference type="CDD" id="cd10839">
    <property type="entry name" value="cpPDZ1_DegP-like"/>
    <property type="match status" value="1"/>
</dbReference>
<evidence type="ECO:0000256" key="9">
    <source>
        <dbReference type="ARBA" id="ARBA00022825"/>
    </source>
</evidence>
<dbReference type="PANTHER" id="PTHR22939">
    <property type="entry name" value="SERINE PROTEASE FAMILY S1C HTRA-RELATED"/>
    <property type="match status" value="1"/>
</dbReference>
<dbReference type="SUPFAM" id="SSF50494">
    <property type="entry name" value="Trypsin-like serine proteases"/>
    <property type="match status" value="1"/>
</dbReference>
<protein>
    <recommendedName>
        <fullName evidence="4">peptidase Do</fullName>
        <ecNumber evidence="4">3.4.21.107</ecNumber>
    </recommendedName>
    <alternativeName>
        <fullName evidence="11">Protease Do</fullName>
    </alternativeName>
</protein>
<dbReference type="SMART" id="SM00228">
    <property type="entry name" value="PDZ"/>
    <property type="match status" value="2"/>
</dbReference>
<evidence type="ECO:0000256" key="7">
    <source>
        <dbReference type="ARBA" id="ARBA00022737"/>
    </source>
</evidence>
<dbReference type="CDD" id="cd23084">
    <property type="entry name" value="cpPDZ2_DegP-like"/>
    <property type="match status" value="1"/>
</dbReference>
<dbReference type="InterPro" id="IPR009003">
    <property type="entry name" value="Peptidase_S1_PA"/>
</dbReference>
<keyword evidence="10" id="KW-0346">Stress response</keyword>
<feature type="chain" id="PRO_5038968405" description="peptidase Do" evidence="15">
    <location>
        <begin position="27"/>
        <end position="479"/>
    </location>
</feature>
<dbReference type="FunFam" id="2.30.42.10:FF:000050">
    <property type="entry name" value="Periplasmic serine endoprotease DegP-like"/>
    <property type="match status" value="1"/>
</dbReference>
<dbReference type="Gene3D" id="2.40.10.120">
    <property type="match status" value="1"/>
</dbReference>
<dbReference type="GO" id="GO:0030313">
    <property type="term" value="C:cell envelope"/>
    <property type="evidence" value="ECO:0007669"/>
    <property type="project" value="UniProtKB-SubCell"/>
</dbReference>
<dbReference type="InterPro" id="IPR001940">
    <property type="entry name" value="Peptidase_S1C"/>
</dbReference>
<dbReference type="FunFam" id="2.40.10.120:FF:000001">
    <property type="entry name" value="Periplasmic serine endoprotease DegP-like"/>
    <property type="match status" value="1"/>
</dbReference>
<dbReference type="Pfam" id="PF13365">
    <property type="entry name" value="Trypsin_2"/>
    <property type="match status" value="1"/>
</dbReference>
<keyword evidence="6 15" id="KW-0732">Signal</keyword>
<proteinExistence type="inferred from homology"/>
<dbReference type="InterPro" id="IPR001478">
    <property type="entry name" value="PDZ"/>
</dbReference>
<comment type="caution">
    <text evidence="17">The sequence shown here is derived from an EMBL/GenBank/DDBJ whole genome shotgun (WGS) entry which is preliminary data.</text>
</comment>
<evidence type="ECO:0000256" key="13">
    <source>
        <dbReference type="PIRSR" id="PIRSR611782-2"/>
    </source>
</evidence>
<evidence type="ECO:0000256" key="11">
    <source>
        <dbReference type="ARBA" id="ARBA00032850"/>
    </source>
</evidence>
<feature type="binding site" evidence="13">
    <location>
        <position position="165"/>
    </location>
    <ligand>
        <name>substrate</name>
    </ligand>
</feature>
<feature type="binding site" evidence="13">
    <location>
        <begin position="238"/>
        <end position="240"/>
    </location>
    <ligand>
        <name>substrate</name>
    </ligand>
</feature>
<comment type="catalytic activity">
    <reaction evidence="1">
        <text>Acts on substrates that are at least partially unfolded. The cleavage site P1 residue is normally between a pair of hydrophobic residues, such as Val-|-Val.</text>
        <dbReference type="EC" id="3.4.21.107"/>
    </reaction>
</comment>
<feature type="compositionally biased region" description="Gly residues" evidence="14">
    <location>
        <begin position="96"/>
        <end position="107"/>
    </location>
</feature>
<accession>A0A317Q0L8</accession>
<keyword evidence="5" id="KW-0645">Protease</keyword>
<feature type="binding site" evidence="13">
    <location>
        <begin position="295"/>
        <end position="299"/>
    </location>
    <ligand>
        <name>substrate</name>
    </ligand>
</feature>
<evidence type="ECO:0000256" key="8">
    <source>
        <dbReference type="ARBA" id="ARBA00022801"/>
    </source>
</evidence>
<comment type="subcellular location">
    <subcellularLocation>
        <location evidence="2">Cell envelope</location>
    </subcellularLocation>
</comment>
<gene>
    <name evidence="17" type="ORF">DES37_10640</name>
</gene>
<evidence type="ECO:0000256" key="2">
    <source>
        <dbReference type="ARBA" id="ARBA00004196"/>
    </source>
</evidence>
<feature type="binding site" evidence="13">
    <location>
        <position position="135"/>
    </location>
    <ligand>
        <name>substrate</name>
    </ligand>
</feature>
<evidence type="ECO:0000256" key="1">
    <source>
        <dbReference type="ARBA" id="ARBA00001772"/>
    </source>
</evidence>
<evidence type="ECO:0000313" key="18">
    <source>
        <dbReference type="Proteomes" id="UP000246744"/>
    </source>
</evidence>
<feature type="binding site" evidence="13">
    <location>
        <position position="58"/>
    </location>
    <ligand>
        <name>substrate</name>
    </ligand>
</feature>
<dbReference type="AlphaFoldDB" id="A0A317Q0L8"/>
<dbReference type="NCBIfam" id="TIGR02037">
    <property type="entry name" value="degP_htrA_DO"/>
    <property type="match status" value="1"/>
</dbReference>
<evidence type="ECO:0000256" key="14">
    <source>
        <dbReference type="SAM" id="MobiDB-lite"/>
    </source>
</evidence>
<feature type="binding site" evidence="13">
    <location>
        <begin position="256"/>
        <end position="260"/>
    </location>
    <ligand>
        <name>substrate</name>
    </ligand>
</feature>
<dbReference type="GO" id="GO:0004252">
    <property type="term" value="F:serine-type endopeptidase activity"/>
    <property type="evidence" value="ECO:0007669"/>
    <property type="project" value="InterPro"/>
</dbReference>
<dbReference type="RefSeq" id="WP_036106038.1">
    <property type="nucleotide sequence ID" value="NZ_QGTS01000006.1"/>
</dbReference>
<keyword evidence="9" id="KW-0720">Serine protease</keyword>
<dbReference type="PANTHER" id="PTHR22939:SF129">
    <property type="entry name" value="SERINE PROTEASE HTRA2, MITOCHONDRIAL"/>
    <property type="match status" value="1"/>
</dbReference>
<name>A0A317Q0L8_9ENTR</name>
<feature type="active site" description="Charge relay system" evidence="12">
    <location>
        <position position="240"/>
    </location>
</feature>
<evidence type="ECO:0000256" key="5">
    <source>
        <dbReference type="ARBA" id="ARBA00022670"/>
    </source>
</evidence>
<dbReference type="Proteomes" id="UP000246744">
    <property type="component" value="Unassembled WGS sequence"/>
</dbReference>
<feature type="domain" description="PDZ" evidence="16">
    <location>
        <begin position="381"/>
        <end position="471"/>
    </location>
</feature>
<feature type="active site" description="Charge relay system" evidence="12">
    <location>
        <position position="135"/>
    </location>
</feature>
<dbReference type="EC" id="3.4.21.107" evidence="4"/>
<evidence type="ECO:0000256" key="4">
    <source>
        <dbReference type="ARBA" id="ARBA00013035"/>
    </source>
</evidence>